<keyword evidence="2" id="KW-1185">Reference proteome</keyword>
<accession>A0AAD4X5K5</accession>
<sequence length="101" mass="11938">MFKQELSLLVPWELHTDMRWVIHMANEERIRNLTKACIRVGQLEVYRHKVMRIGMIILSENWVMEQEVQVLLHGALTIKKSKHAISILSSIWDFGDLRKVT</sequence>
<reference evidence="1" key="1">
    <citation type="submission" date="2022-04" db="EMBL/GenBank/DDBJ databases">
        <title>A functionally conserved STORR gene fusion in Papaver species that diverged 16.8 million years ago.</title>
        <authorList>
            <person name="Catania T."/>
        </authorList>
    </citation>
    <scope>NUCLEOTIDE SEQUENCE</scope>
    <source>
        <strain evidence="1">S-188037</strain>
    </source>
</reference>
<dbReference type="Proteomes" id="UP001202328">
    <property type="component" value="Unassembled WGS sequence"/>
</dbReference>
<name>A0AAD4X5K5_9MAGN</name>
<evidence type="ECO:0000313" key="2">
    <source>
        <dbReference type="Proteomes" id="UP001202328"/>
    </source>
</evidence>
<evidence type="ECO:0000313" key="1">
    <source>
        <dbReference type="EMBL" id="KAI3849751.1"/>
    </source>
</evidence>
<comment type="caution">
    <text evidence="1">The sequence shown here is derived from an EMBL/GenBank/DDBJ whole genome shotgun (WGS) entry which is preliminary data.</text>
</comment>
<dbReference type="AlphaFoldDB" id="A0AAD4X5K5"/>
<protein>
    <submittedName>
        <fullName evidence="1">Uncharacterized protein</fullName>
    </submittedName>
</protein>
<organism evidence="1 2">
    <name type="scientific">Papaver atlanticum</name>
    <dbReference type="NCBI Taxonomy" id="357466"/>
    <lineage>
        <taxon>Eukaryota</taxon>
        <taxon>Viridiplantae</taxon>
        <taxon>Streptophyta</taxon>
        <taxon>Embryophyta</taxon>
        <taxon>Tracheophyta</taxon>
        <taxon>Spermatophyta</taxon>
        <taxon>Magnoliopsida</taxon>
        <taxon>Ranunculales</taxon>
        <taxon>Papaveraceae</taxon>
        <taxon>Papaveroideae</taxon>
        <taxon>Papaver</taxon>
    </lineage>
</organism>
<proteinExistence type="predicted"/>
<gene>
    <name evidence="1" type="ORF">MKW98_026665</name>
</gene>
<dbReference type="EMBL" id="JAJJMB010016078">
    <property type="protein sequence ID" value="KAI3849751.1"/>
    <property type="molecule type" value="Genomic_DNA"/>
</dbReference>